<dbReference type="AlphaFoldDB" id="A0A0L7LRZ9"/>
<evidence type="ECO:0000313" key="2">
    <source>
        <dbReference type="EMBL" id="KOB78258.1"/>
    </source>
</evidence>
<dbReference type="EMBL" id="JTDY01000214">
    <property type="protein sequence ID" value="KOB78258.1"/>
    <property type="molecule type" value="Genomic_DNA"/>
</dbReference>
<comment type="caution">
    <text evidence="2">The sequence shown here is derived from an EMBL/GenBank/DDBJ whole genome shotgun (WGS) entry which is preliminary data.</text>
</comment>
<evidence type="ECO:0000256" key="1">
    <source>
        <dbReference type="SAM" id="Coils"/>
    </source>
</evidence>
<accession>A0A0L7LRZ9</accession>
<gene>
    <name evidence="2" type="ORF">OBRU01_02760</name>
</gene>
<organism evidence="2 3">
    <name type="scientific">Operophtera brumata</name>
    <name type="common">Winter moth</name>
    <name type="synonym">Phalaena brumata</name>
    <dbReference type="NCBI Taxonomy" id="104452"/>
    <lineage>
        <taxon>Eukaryota</taxon>
        <taxon>Metazoa</taxon>
        <taxon>Ecdysozoa</taxon>
        <taxon>Arthropoda</taxon>
        <taxon>Hexapoda</taxon>
        <taxon>Insecta</taxon>
        <taxon>Pterygota</taxon>
        <taxon>Neoptera</taxon>
        <taxon>Endopterygota</taxon>
        <taxon>Lepidoptera</taxon>
        <taxon>Glossata</taxon>
        <taxon>Ditrysia</taxon>
        <taxon>Geometroidea</taxon>
        <taxon>Geometridae</taxon>
        <taxon>Larentiinae</taxon>
        <taxon>Operophtera</taxon>
    </lineage>
</organism>
<keyword evidence="1" id="KW-0175">Coiled coil</keyword>
<evidence type="ECO:0000313" key="3">
    <source>
        <dbReference type="Proteomes" id="UP000037510"/>
    </source>
</evidence>
<proteinExistence type="predicted"/>
<sequence length="349" mass="40464">MHEKKTQCSRLQEKLTFKNRFDIDEGSPSITSTFVDSDEISLRSDSDLEDLPSYFFTHLEKQKEANEEILRTSVGVGKKTKTTKLTSNSKAEKDLDDIEQNNLIKTTILMDKEELILREKEIERIIKEIRAEEKAIENTKNYTVIEREISKVKENEGKENILIQTNIITQEKTQVRDDTKYPNKKDSNQSKKKVNIISSVLVTPDESAFTKYSIRNLKIINPKSDLCNPNPNKSLAGIQMKGDEQENTTEHPIQPTLYDVGDTVLTRYFKKTWIYYVGTIKSVDTNERKYTISFCRTVGKHENVMFVVPKRKDEDYVPEKNIVKTIELLQINENPVQYALLNDEDSVYF</sequence>
<feature type="coiled-coil region" evidence="1">
    <location>
        <begin position="112"/>
        <end position="142"/>
    </location>
</feature>
<reference evidence="2 3" key="1">
    <citation type="journal article" date="2015" name="Genome Biol. Evol.">
        <title>The genome of winter moth (Operophtera brumata) provides a genomic perspective on sexual dimorphism and phenology.</title>
        <authorList>
            <person name="Derks M.F."/>
            <person name="Smit S."/>
            <person name="Salis L."/>
            <person name="Schijlen E."/>
            <person name="Bossers A."/>
            <person name="Mateman C."/>
            <person name="Pijl A.S."/>
            <person name="de Ridder D."/>
            <person name="Groenen M.A."/>
            <person name="Visser M.E."/>
            <person name="Megens H.J."/>
        </authorList>
    </citation>
    <scope>NUCLEOTIDE SEQUENCE [LARGE SCALE GENOMIC DNA]</scope>
    <source>
        <strain evidence="2">WM2013NL</strain>
        <tissue evidence="2">Head and thorax</tissue>
    </source>
</reference>
<keyword evidence="3" id="KW-1185">Reference proteome</keyword>
<protein>
    <submittedName>
        <fullName evidence="2">Uncharacterized protein</fullName>
    </submittedName>
</protein>
<dbReference type="Proteomes" id="UP000037510">
    <property type="component" value="Unassembled WGS sequence"/>
</dbReference>
<name>A0A0L7LRZ9_OPEBR</name>